<dbReference type="AlphaFoldDB" id="A0A0E9PH75"/>
<sequence length="44" mass="5098">MIVSHQSSVLFVSSCILMNLCLNCFTLLFLCHRPLGCMFRFQML</sequence>
<dbReference type="EMBL" id="GBXM01105162">
    <property type="protein sequence ID" value="JAH03415.1"/>
    <property type="molecule type" value="Transcribed_RNA"/>
</dbReference>
<name>A0A0E9PH75_ANGAN</name>
<protein>
    <submittedName>
        <fullName evidence="2">Uncharacterized protein</fullName>
    </submittedName>
</protein>
<proteinExistence type="predicted"/>
<feature type="transmembrane region" description="Helical" evidence="1">
    <location>
        <begin position="6"/>
        <end position="30"/>
    </location>
</feature>
<keyword evidence="1" id="KW-0812">Transmembrane</keyword>
<evidence type="ECO:0000256" key="1">
    <source>
        <dbReference type="SAM" id="Phobius"/>
    </source>
</evidence>
<reference evidence="2" key="2">
    <citation type="journal article" date="2015" name="Fish Shellfish Immunol.">
        <title>Early steps in the European eel (Anguilla anguilla)-Vibrio vulnificus interaction in the gills: Role of the RtxA13 toxin.</title>
        <authorList>
            <person name="Callol A."/>
            <person name="Pajuelo D."/>
            <person name="Ebbesson L."/>
            <person name="Teles M."/>
            <person name="MacKenzie S."/>
            <person name="Amaro C."/>
        </authorList>
    </citation>
    <scope>NUCLEOTIDE SEQUENCE</scope>
</reference>
<keyword evidence="1" id="KW-0472">Membrane</keyword>
<reference evidence="2" key="1">
    <citation type="submission" date="2014-11" db="EMBL/GenBank/DDBJ databases">
        <authorList>
            <person name="Amaro Gonzalez C."/>
        </authorList>
    </citation>
    <scope>NUCLEOTIDE SEQUENCE</scope>
</reference>
<accession>A0A0E9PH75</accession>
<evidence type="ECO:0000313" key="2">
    <source>
        <dbReference type="EMBL" id="JAH03415.1"/>
    </source>
</evidence>
<keyword evidence="1" id="KW-1133">Transmembrane helix</keyword>
<organism evidence="2">
    <name type="scientific">Anguilla anguilla</name>
    <name type="common">European freshwater eel</name>
    <name type="synonym">Muraena anguilla</name>
    <dbReference type="NCBI Taxonomy" id="7936"/>
    <lineage>
        <taxon>Eukaryota</taxon>
        <taxon>Metazoa</taxon>
        <taxon>Chordata</taxon>
        <taxon>Craniata</taxon>
        <taxon>Vertebrata</taxon>
        <taxon>Euteleostomi</taxon>
        <taxon>Actinopterygii</taxon>
        <taxon>Neopterygii</taxon>
        <taxon>Teleostei</taxon>
        <taxon>Anguilliformes</taxon>
        <taxon>Anguillidae</taxon>
        <taxon>Anguilla</taxon>
    </lineage>
</organism>